<evidence type="ECO:0000313" key="3">
    <source>
        <dbReference type="Proteomes" id="UP000821853"/>
    </source>
</evidence>
<keyword evidence="3" id="KW-1185">Reference proteome</keyword>
<protein>
    <submittedName>
        <fullName evidence="2">Uncharacterized protein</fullName>
    </submittedName>
</protein>
<evidence type="ECO:0000256" key="1">
    <source>
        <dbReference type="SAM" id="MobiDB-lite"/>
    </source>
</evidence>
<dbReference type="AlphaFoldDB" id="A0A9J6FSR5"/>
<feature type="compositionally biased region" description="Basic and acidic residues" evidence="1">
    <location>
        <begin position="31"/>
        <end position="40"/>
    </location>
</feature>
<dbReference type="Proteomes" id="UP000821853">
    <property type="component" value="Chromosome 2"/>
</dbReference>
<accession>A0A9J6FSR5</accession>
<gene>
    <name evidence="2" type="ORF">HPB48_008322</name>
</gene>
<feature type="region of interest" description="Disordered" evidence="1">
    <location>
        <begin position="31"/>
        <end position="70"/>
    </location>
</feature>
<proteinExistence type="predicted"/>
<sequence length="70" mass="7461">MEDTGAPMSTIDHVHQWLTSIHVSAARTHQDGDFGSVKDIDDGDTSQAAAHGHSRGNAPLQAQGKRPSEK</sequence>
<dbReference type="EMBL" id="JABSTR010000004">
    <property type="protein sequence ID" value="KAH9366258.1"/>
    <property type="molecule type" value="Genomic_DNA"/>
</dbReference>
<reference evidence="2 3" key="1">
    <citation type="journal article" date="2020" name="Cell">
        <title>Large-Scale Comparative Analyses of Tick Genomes Elucidate Their Genetic Diversity and Vector Capacities.</title>
        <authorList>
            <consortium name="Tick Genome and Microbiome Consortium (TIGMIC)"/>
            <person name="Jia N."/>
            <person name="Wang J."/>
            <person name="Shi W."/>
            <person name="Du L."/>
            <person name="Sun Y."/>
            <person name="Zhan W."/>
            <person name="Jiang J.F."/>
            <person name="Wang Q."/>
            <person name="Zhang B."/>
            <person name="Ji P."/>
            <person name="Bell-Sakyi L."/>
            <person name="Cui X.M."/>
            <person name="Yuan T.T."/>
            <person name="Jiang B.G."/>
            <person name="Yang W.F."/>
            <person name="Lam T.T."/>
            <person name="Chang Q.C."/>
            <person name="Ding S.J."/>
            <person name="Wang X.J."/>
            <person name="Zhu J.G."/>
            <person name="Ruan X.D."/>
            <person name="Zhao L."/>
            <person name="Wei J.T."/>
            <person name="Ye R.Z."/>
            <person name="Que T.C."/>
            <person name="Du C.H."/>
            <person name="Zhou Y.H."/>
            <person name="Cheng J.X."/>
            <person name="Dai P.F."/>
            <person name="Guo W.B."/>
            <person name="Han X.H."/>
            <person name="Huang E.J."/>
            <person name="Li L.F."/>
            <person name="Wei W."/>
            <person name="Gao Y.C."/>
            <person name="Liu J.Z."/>
            <person name="Shao H.Z."/>
            <person name="Wang X."/>
            <person name="Wang C.C."/>
            <person name="Yang T.C."/>
            <person name="Huo Q.B."/>
            <person name="Li W."/>
            <person name="Chen H.Y."/>
            <person name="Chen S.E."/>
            <person name="Zhou L.G."/>
            <person name="Ni X.B."/>
            <person name="Tian J.H."/>
            <person name="Sheng Y."/>
            <person name="Liu T."/>
            <person name="Pan Y.S."/>
            <person name="Xia L.Y."/>
            <person name="Li J."/>
            <person name="Zhao F."/>
            <person name="Cao W.C."/>
        </authorList>
    </citation>
    <scope>NUCLEOTIDE SEQUENCE [LARGE SCALE GENOMIC DNA]</scope>
    <source>
        <strain evidence="2">HaeL-2018</strain>
    </source>
</reference>
<name>A0A9J6FSR5_HAELO</name>
<comment type="caution">
    <text evidence="2">The sequence shown here is derived from an EMBL/GenBank/DDBJ whole genome shotgun (WGS) entry which is preliminary data.</text>
</comment>
<evidence type="ECO:0000313" key="2">
    <source>
        <dbReference type="EMBL" id="KAH9366258.1"/>
    </source>
</evidence>
<organism evidence="2 3">
    <name type="scientific">Haemaphysalis longicornis</name>
    <name type="common">Bush tick</name>
    <dbReference type="NCBI Taxonomy" id="44386"/>
    <lineage>
        <taxon>Eukaryota</taxon>
        <taxon>Metazoa</taxon>
        <taxon>Ecdysozoa</taxon>
        <taxon>Arthropoda</taxon>
        <taxon>Chelicerata</taxon>
        <taxon>Arachnida</taxon>
        <taxon>Acari</taxon>
        <taxon>Parasitiformes</taxon>
        <taxon>Ixodida</taxon>
        <taxon>Ixodoidea</taxon>
        <taxon>Ixodidae</taxon>
        <taxon>Haemaphysalinae</taxon>
        <taxon>Haemaphysalis</taxon>
    </lineage>
</organism>
<dbReference type="VEuPathDB" id="VectorBase:HLOH_044154"/>